<dbReference type="InterPro" id="IPR025711">
    <property type="entry name" value="PepSY"/>
</dbReference>
<protein>
    <recommendedName>
        <fullName evidence="3">PepSY domain-containing protein</fullName>
    </recommendedName>
</protein>
<feature type="region of interest" description="Disordered" evidence="1">
    <location>
        <begin position="115"/>
        <end position="171"/>
    </location>
</feature>
<reference evidence="4 5" key="1">
    <citation type="submission" date="2014-04" db="EMBL/GenBank/DDBJ databases">
        <title>Draft genome sequence of the novel Streptomyces griseorubens JSD-1 playing a role in carbon and nitrogen cycle.</title>
        <authorList>
            <consortium name="Shanghai Jiao Tong University"/>
            <person name="Feng H."/>
            <person name="Sun Y."/>
            <person name="Zhi Y."/>
            <person name="Mao L."/>
            <person name="Luo Y."/>
            <person name="Wei X."/>
            <person name="Zhou P."/>
        </authorList>
    </citation>
    <scope>NUCLEOTIDE SEQUENCE [LARGE SCALE GENOMIC DNA]</scope>
    <source>
        <strain evidence="4 5">JSD-1</strain>
    </source>
</reference>
<evidence type="ECO:0000259" key="3">
    <source>
        <dbReference type="Pfam" id="PF03413"/>
    </source>
</evidence>
<dbReference type="Proteomes" id="UP000027632">
    <property type="component" value="Unassembled WGS sequence"/>
</dbReference>
<dbReference type="Pfam" id="PF03413">
    <property type="entry name" value="PepSY"/>
    <property type="match status" value="1"/>
</dbReference>
<evidence type="ECO:0000256" key="1">
    <source>
        <dbReference type="SAM" id="MobiDB-lite"/>
    </source>
</evidence>
<sequence>MRKRNAIAAIVVSGIMMGGAGIAMGGEAAEKSSAPGPAVSLRTDKASGTAAGADLAVNSVAAATDAVIRAMGDGRVSEVTFTEENGRTVWKVTVDQGKGPVRVTLDAGTGEITGTAAVASTTDDCATSPGTGTGDDRDDDDDDDDDQDEDDDDLDDDDDEGPDRDGAEPNK</sequence>
<evidence type="ECO:0000313" key="4">
    <source>
        <dbReference type="EMBL" id="KEG38584.1"/>
    </source>
</evidence>
<accession>A0ABR4STR5</accession>
<evidence type="ECO:0000313" key="5">
    <source>
        <dbReference type="Proteomes" id="UP000027632"/>
    </source>
</evidence>
<feature type="compositionally biased region" description="Polar residues" evidence="1">
    <location>
        <begin position="118"/>
        <end position="130"/>
    </location>
</feature>
<name>A0ABR4STR5_9ACTN</name>
<feature type="chain" id="PRO_5045085947" description="PepSY domain-containing protein" evidence="2">
    <location>
        <begin position="26"/>
        <end position="171"/>
    </location>
</feature>
<feature type="signal peptide" evidence="2">
    <location>
        <begin position="1"/>
        <end position="25"/>
    </location>
</feature>
<feature type="domain" description="PepSY" evidence="3">
    <location>
        <begin position="62"/>
        <end position="115"/>
    </location>
</feature>
<evidence type="ECO:0000256" key="2">
    <source>
        <dbReference type="SAM" id="SignalP"/>
    </source>
</evidence>
<dbReference type="RefSeq" id="WP_037643024.1">
    <property type="nucleotide sequence ID" value="NZ_KL503830.1"/>
</dbReference>
<keyword evidence="2" id="KW-0732">Signal</keyword>
<gene>
    <name evidence="4" type="ORF">DJ64_20795</name>
</gene>
<dbReference type="EMBL" id="JJMG01000224">
    <property type="protein sequence ID" value="KEG38584.1"/>
    <property type="molecule type" value="Genomic_DNA"/>
</dbReference>
<organism evidence="4 5">
    <name type="scientific">Streptomyces griseorubens</name>
    <dbReference type="NCBI Taxonomy" id="66897"/>
    <lineage>
        <taxon>Bacteria</taxon>
        <taxon>Bacillati</taxon>
        <taxon>Actinomycetota</taxon>
        <taxon>Actinomycetes</taxon>
        <taxon>Kitasatosporales</taxon>
        <taxon>Streptomycetaceae</taxon>
        <taxon>Streptomyces</taxon>
        <taxon>Streptomyces althioticus group</taxon>
    </lineage>
</organism>
<comment type="caution">
    <text evidence="4">The sequence shown here is derived from an EMBL/GenBank/DDBJ whole genome shotgun (WGS) entry which is preliminary data.</text>
</comment>
<keyword evidence="5" id="KW-1185">Reference proteome</keyword>
<dbReference type="Gene3D" id="3.10.450.40">
    <property type="match status" value="1"/>
</dbReference>
<proteinExistence type="predicted"/>
<feature type="compositionally biased region" description="Acidic residues" evidence="1">
    <location>
        <begin position="136"/>
        <end position="162"/>
    </location>
</feature>